<feature type="non-terminal residue" evidence="1">
    <location>
        <position position="72"/>
    </location>
</feature>
<accession>A0A1E4RSI6</accession>
<dbReference type="AlphaFoldDB" id="A0A1E4RSI6"/>
<gene>
    <name evidence="1" type="ORF">HYPBUDRAFT_151645</name>
</gene>
<evidence type="ECO:0000313" key="2">
    <source>
        <dbReference type="Proteomes" id="UP000095085"/>
    </source>
</evidence>
<organism evidence="1 2">
    <name type="scientific">Hyphopichia burtonii NRRL Y-1933</name>
    <dbReference type="NCBI Taxonomy" id="984485"/>
    <lineage>
        <taxon>Eukaryota</taxon>
        <taxon>Fungi</taxon>
        <taxon>Dikarya</taxon>
        <taxon>Ascomycota</taxon>
        <taxon>Saccharomycotina</taxon>
        <taxon>Pichiomycetes</taxon>
        <taxon>Debaryomycetaceae</taxon>
        <taxon>Hyphopichia</taxon>
    </lineage>
</organism>
<sequence>MSYVYSLYFSNYNGLCNPVGSRLYPMSYGSTLLSRAPYFTTTPYTTAAGHRSLPPRHHTQYPSRGFHCLLRA</sequence>
<proteinExistence type="predicted"/>
<reference evidence="2" key="1">
    <citation type="submission" date="2016-05" db="EMBL/GenBank/DDBJ databases">
        <title>Comparative genomics of biotechnologically important yeasts.</title>
        <authorList>
            <consortium name="DOE Joint Genome Institute"/>
            <person name="Riley R."/>
            <person name="Haridas S."/>
            <person name="Wolfe K.H."/>
            <person name="Lopes M.R."/>
            <person name="Hittinger C.T."/>
            <person name="Goker M."/>
            <person name="Salamov A."/>
            <person name="Wisecaver J."/>
            <person name="Long T.M."/>
            <person name="Aerts A.L."/>
            <person name="Barry K."/>
            <person name="Choi C."/>
            <person name="Clum A."/>
            <person name="Coughlan A.Y."/>
            <person name="Deshpande S."/>
            <person name="Douglass A.P."/>
            <person name="Hanson S.J."/>
            <person name="Klenk H.-P."/>
            <person name="Labutti K."/>
            <person name="Lapidus A."/>
            <person name="Lindquist E."/>
            <person name="Lipzen A."/>
            <person name="Meier-Kolthoff J.P."/>
            <person name="Ohm R.A."/>
            <person name="Otillar R.P."/>
            <person name="Pangilinan J."/>
            <person name="Peng Y."/>
            <person name="Rokas A."/>
            <person name="Rosa C.A."/>
            <person name="Scheuner C."/>
            <person name="Sibirny A.A."/>
            <person name="Slot J.C."/>
            <person name="Stielow J.B."/>
            <person name="Sun H."/>
            <person name="Kurtzman C.P."/>
            <person name="Blackwell M."/>
            <person name="Grigoriev I.V."/>
            <person name="Jeffries T.W."/>
        </authorList>
    </citation>
    <scope>NUCLEOTIDE SEQUENCE [LARGE SCALE GENOMIC DNA]</scope>
    <source>
        <strain evidence="2">NRRL Y-1933</strain>
    </source>
</reference>
<name>A0A1E4RSI6_9ASCO</name>
<dbReference type="EMBL" id="KV454538">
    <property type="protein sequence ID" value="ODV70240.1"/>
    <property type="molecule type" value="Genomic_DNA"/>
</dbReference>
<evidence type="ECO:0000313" key="1">
    <source>
        <dbReference type="EMBL" id="ODV70240.1"/>
    </source>
</evidence>
<protein>
    <submittedName>
        <fullName evidence="1">Uncharacterized protein</fullName>
    </submittedName>
</protein>
<dbReference type="GeneID" id="30995153"/>
<keyword evidence="2" id="KW-1185">Reference proteome</keyword>
<dbReference type="Proteomes" id="UP000095085">
    <property type="component" value="Unassembled WGS sequence"/>
</dbReference>
<dbReference type="RefSeq" id="XP_020079307.1">
    <property type="nucleotide sequence ID" value="XM_020220603.1"/>
</dbReference>